<comment type="function">
    <text evidence="12">Catalyzes the acylation of glycosyl-4,4'-diaponeurosporenoate, i.e. the esterification of glucose at the C6'' position with the carboxyl group of the C(15) fatty acid 12-methyltetradecanoic acid, to yield staphyloxanthin. This is the last step in the biosynthesis of this orange pigment, present in most staphylococci strains.</text>
</comment>
<keyword evidence="15" id="KW-1185">Reference proteome</keyword>
<feature type="transmembrane region" description="Helical" evidence="13">
    <location>
        <begin position="34"/>
        <end position="56"/>
    </location>
</feature>
<evidence type="ECO:0000256" key="6">
    <source>
        <dbReference type="ARBA" id="ARBA00022989"/>
    </source>
</evidence>
<evidence type="ECO:0000256" key="3">
    <source>
        <dbReference type="ARBA" id="ARBA00022679"/>
    </source>
</evidence>
<sequence>MRPWLHGLALVAVLLGFAVSFVLLGQVIGTTSPWLVLLLMFYFLGLAKVAEPLFVLRMPAALRPLRRWEREGHVYRRLGVVGFGRLLRRTPLRYLNSAVYLDRARRHPGQVRHRAESAEASHFWVAVLFMPYVVFAALGGMWSVAAWCLLAQVLVNVYPILHLRHVRGRLDRIIGRMDAAQTMKPFE</sequence>
<dbReference type="InterPro" id="IPR044021">
    <property type="entry name" value="CrtO"/>
</dbReference>
<dbReference type="Pfam" id="PF18927">
    <property type="entry name" value="CrtO"/>
    <property type="match status" value="1"/>
</dbReference>
<gene>
    <name evidence="14" type="ORF">J2X04_003032</name>
</gene>
<protein>
    <recommendedName>
        <fullName evidence="11">Glycosyl-4,4'-diaponeurosporenoate acyltransferase</fullName>
    </recommendedName>
</protein>
<evidence type="ECO:0000256" key="2">
    <source>
        <dbReference type="ARBA" id="ARBA00022475"/>
    </source>
</evidence>
<dbReference type="Proteomes" id="UP001267878">
    <property type="component" value="Unassembled WGS sequence"/>
</dbReference>
<comment type="caution">
    <text evidence="14">The sequence shown here is derived from an EMBL/GenBank/DDBJ whole genome shotgun (WGS) entry which is preliminary data.</text>
</comment>
<evidence type="ECO:0000256" key="10">
    <source>
        <dbReference type="ARBA" id="ARBA00023603"/>
    </source>
</evidence>
<keyword evidence="6 13" id="KW-1133">Transmembrane helix</keyword>
<evidence type="ECO:0000256" key="12">
    <source>
        <dbReference type="ARBA" id="ARBA00025324"/>
    </source>
</evidence>
<accession>A0ABU1VT36</accession>
<name>A0ABU1VT36_9GAMM</name>
<evidence type="ECO:0000313" key="14">
    <source>
        <dbReference type="EMBL" id="MDR7100651.1"/>
    </source>
</evidence>
<feature type="transmembrane region" description="Helical" evidence="13">
    <location>
        <begin position="120"/>
        <end position="138"/>
    </location>
</feature>
<evidence type="ECO:0000256" key="11">
    <source>
        <dbReference type="ARBA" id="ARBA00023667"/>
    </source>
</evidence>
<keyword evidence="3" id="KW-0808">Transferase</keyword>
<keyword evidence="7 13" id="KW-0472">Membrane</keyword>
<comment type="subcellular location">
    <subcellularLocation>
        <location evidence="1">Cell membrane</location>
        <topology evidence="1">Single-pass membrane protein</topology>
    </subcellularLocation>
</comment>
<evidence type="ECO:0000256" key="7">
    <source>
        <dbReference type="ARBA" id="ARBA00023136"/>
    </source>
</evidence>
<comment type="pathway">
    <text evidence="9">Carotenoid biosynthesis; staphyloxanthin biosynthesis; staphyloxanthin from farnesyl diphosphate: step 5/5.</text>
</comment>
<evidence type="ECO:0000256" key="8">
    <source>
        <dbReference type="ARBA" id="ARBA00023315"/>
    </source>
</evidence>
<evidence type="ECO:0000256" key="5">
    <source>
        <dbReference type="ARBA" id="ARBA00022729"/>
    </source>
</evidence>
<evidence type="ECO:0000256" key="9">
    <source>
        <dbReference type="ARBA" id="ARBA00023588"/>
    </source>
</evidence>
<evidence type="ECO:0000313" key="15">
    <source>
        <dbReference type="Proteomes" id="UP001267878"/>
    </source>
</evidence>
<evidence type="ECO:0000256" key="4">
    <source>
        <dbReference type="ARBA" id="ARBA00022692"/>
    </source>
</evidence>
<keyword evidence="4 13" id="KW-0812">Transmembrane</keyword>
<reference evidence="14 15" key="1">
    <citation type="submission" date="2023-07" db="EMBL/GenBank/DDBJ databases">
        <title>Sorghum-associated microbial communities from plants grown in Nebraska, USA.</title>
        <authorList>
            <person name="Schachtman D."/>
        </authorList>
    </citation>
    <scope>NUCLEOTIDE SEQUENCE [LARGE SCALE GENOMIC DNA]</scope>
    <source>
        <strain evidence="14 15">BE187</strain>
    </source>
</reference>
<keyword evidence="5" id="KW-0732">Signal</keyword>
<dbReference type="RefSeq" id="WP_310055669.1">
    <property type="nucleotide sequence ID" value="NZ_JAVDVW010000002.1"/>
</dbReference>
<evidence type="ECO:0000256" key="1">
    <source>
        <dbReference type="ARBA" id="ARBA00004162"/>
    </source>
</evidence>
<dbReference type="EMBL" id="JAVDVW010000002">
    <property type="protein sequence ID" value="MDR7100651.1"/>
    <property type="molecule type" value="Genomic_DNA"/>
</dbReference>
<keyword evidence="8" id="KW-0012">Acyltransferase</keyword>
<proteinExistence type="inferred from homology"/>
<keyword evidence="2" id="KW-1003">Cell membrane</keyword>
<comment type="similarity">
    <text evidence="10">Belongs to the acyltransferase CrtO family.</text>
</comment>
<organism evidence="14 15">
    <name type="scientific">Agrilutibacter niabensis</name>
    <dbReference type="NCBI Taxonomy" id="380628"/>
    <lineage>
        <taxon>Bacteria</taxon>
        <taxon>Pseudomonadati</taxon>
        <taxon>Pseudomonadota</taxon>
        <taxon>Gammaproteobacteria</taxon>
        <taxon>Lysobacterales</taxon>
        <taxon>Lysobacteraceae</taxon>
        <taxon>Agrilutibacter</taxon>
    </lineage>
</organism>
<evidence type="ECO:0000256" key="13">
    <source>
        <dbReference type="SAM" id="Phobius"/>
    </source>
</evidence>